<dbReference type="EMBL" id="JBHSON010000003">
    <property type="protein sequence ID" value="MFC5744623.1"/>
    <property type="molecule type" value="Genomic_DNA"/>
</dbReference>
<evidence type="ECO:0000313" key="2">
    <source>
        <dbReference type="EMBL" id="MFC5744623.1"/>
    </source>
</evidence>
<reference evidence="3" key="1">
    <citation type="journal article" date="2019" name="Int. J. Syst. Evol. Microbiol.">
        <title>The Global Catalogue of Microorganisms (GCM) 10K type strain sequencing project: providing services to taxonomists for standard genome sequencing and annotation.</title>
        <authorList>
            <consortium name="The Broad Institute Genomics Platform"/>
            <consortium name="The Broad Institute Genome Sequencing Center for Infectious Disease"/>
            <person name="Wu L."/>
            <person name="Ma J."/>
        </authorList>
    </citation>
    <scope>NUCLEOTIDE SEQUENCE [LARGE SCALE GENOMIC DNA]</scope>
    <source>
        <strain evidence="3">KCTC 42087</strain>
    </source>
</reference>
<accession>A0ABW0ZT80</accession>
<keyword evidence="3" id="KW-1185">Reference proteome</keyword>
<comment type="caution">
    <text evidence="2">The sequence shown here is derived from an EMBL/GenBank/DDBJ whole genome shotgun (WGS) entry which is preliminary data.</text>
</comment>
<name>A0ABW0ZT80_9ACTN</name>
<sequence>MLAIRAGGLSLAAGARAGMTGDAMGESDGAAEVGGPAWREARAALIRYLDRGGGPADLDTAVERLRAVVGPGPDARIERDALVRLLLGVLLVVRVLPEGLLRSGTPTFELAMRLFTSWSPPGADSASDLDEGICHLTNASEDALLSEEMHTLARGLLGTALIFRGMSNGGGTDMERALGLMSEAMTAGLPTGKAFTTGEGLKLPDLMRALVGLTAAGNAPGAADPARLETALDALGQAREGLAGHPLGDYLTGAFGETLARRAYLTGRFADFGTAWEHISGALEKLEHDDHLLHDHLVYDELLRTLAGVTVSHTAHTFDHGRIDELVRLSGRVLERPGDDPRDEGRDRFLAGMAMALRALRDRSRDDEAAAIGHLRRAAERIPPDDPLMASVVGLLGGLLFDRHGREGGLQDSAAAGVYFDIITRALKESRANGEVLDPTTEAAVLGMGTYARAVHGWRTGDAGELDAARGELRSLAELIPADHPWHPRVRTSLGVTLIVHARLNGGTPEEIGEGLGILAEEAETAAAPLAGAEVVDTPAADLSGLLARGGCALAALAVLSGDGPDADARLDRGVQLLELSLDDRLTRRSELPGARLQWALGTVLLLRYDRRRVQGDERAAQDLGAGIARLERSRELSADRPGDPSRTACLQRLALLYRDMADTDRAIEAGMEALRAHADDVLLQTTSEGALTVARGAAELSQAMAGWCLGEGRHEDAVAALELGRGLVLHAATESRDLPEVLDGLGETDLAARWRAEQSKSPAAPWDGGVTGLRAADGPSTQLFGEILGMEPPDDLRARTLETLPGRLRTAPSAVAIAQAVRALGSDALAYLLRDSGGTAGRALVVRANGTVSSVELPRLDASGDGPLAEFVEAEAALDPDDPNDGPANARRDAALESLCDWAGEAVRPLVEHALSWSLAQREPRLTLVPCGVLGLVPWHAAALAPDGSRRVLHDLVVTYGASGRQLIDVAGREAVDPYRNPVFVANPSGEFFWNASVVKDLRRHYYPGSLRYGRPRGSAEGAGTAEEVLRWLPGAAAERPERAPASLIQFGCHALAMRPAARSYLELAGGERLEVSDVLRQARRSGTGAGGGMVILCACSSDHTEVDHDEALTPATAFVAGGAVTVLGARWAVRDSRAALLAFMYHHHLREGRAPADALRLAQLWMLDPRRRPPSPMSALLTDRVSDEGLADIASWGSFALQGRGR</sequence>
<dbReference type="RefSeq" id="WP_378279944.1">
    <property type="nucleotide sequence ID" value="NZ_JBHSON010000003.1"/>
</dbReference>
<evidence type="ECO:0000313" key="3">
    <source>
        <dbReference type="Proteomes" id="UP001596074"/>
    </source>
</evidence>
<protein>
    <submittedName>
        <fullName evidence="2">CHAT domain-containing protein</fullName>
    </submittedName>
</protein>
<gene>
    <name evidence="2" type="ORF">ACFPZN_03225</name>
</gene>
<dbReference type="Pfam" id="PF12770">
    <property type="entry name" value="CHAT"/>
    <property type="match status" value="1"/>
</dbReference>
<dbReference type="Gene3D" id="1.25.40.10">
    <property type="entry name" value="Tetratricopeptide repeat domain"/>
    <property type="match status" value="1"/>
</dbReference>
<dbReference type="Proteomes" id="UP001596074">
    <property type="component" value="Unassembled WGS sequence"/>
</dbReference>
<dbReference type="InterPro" id="IPR024983">
    <property type="entry name" value="CHAT_dom"/>
</dbReference>
<organism evidence="2 3">
    <name type="scientific">Actinomadura rugatobispora</name>
    <dbReference type="NCBI Taxonomy" id="1994"/>
    <lineage>
        <taxon>Bacteria</taxon>
        <taxon>Bacillati</taxon>
        <taxon>Actinomycetota</taxon>
        <taxon>Actinomycetes</taxon>
        <taxon>Streptosporangiales</taxon>
        <taxon>Thermomonosporaceae</taxon>
        <taxon>Actinomadura</taxon>
    </lineage>
</organism>
<evidence type="ECO:0000259" key="1">
    <source>
        <dbReference type="Pfam" id="PF12770"/>
    </source>
</evidence>
<dbReference type="InterPro" id="IPR011990">
    <property type="entry name" value="TPR-like_helical_dom_sf"/>
</dbReference>
<proteinExistence type="predicted"/>
<feature type="domain" description="CHAT" evidence="1">
    <location>
        <begin position="909"/>
        <end position="1205"/>
    </location>
</feature>